<evidence type="ECO:0000256" key="1">
    <source>
        <dbReference type="SAM" id="MobiDB-lite"/>
    </source>
</evidence>
<keyword evidence="2" id="KW-0812">Transmembrane</keyword>
<dbReference type="EMBL" id="JBHULH010000012">
    <property type="protein sequence ID" value="MFD2568826.1"/>
    <property type="molecule type" value="Genomic_DNA"/>
</dbReference>
<reference evidence="5" key="1">
    <citation type="journal article" date="2019" name="Int. J. Syst. Evol. Microbiol.">
        <title>The Global Catalogue of Microorganisms (GCM) 10K type strain sequencing project: providing services to taxonomists for standard genome sequencing and annotation.</title>
        <authorList>
            <consortium name="The Broad Institute Genomics Platform"/>
            <consortium name="The Broad Institute Genome Sequencing Center for Infectious Disease"/>
            <person name="Wu L."/>
            <person name="Ma J."/>
        </authorList>
    </citation>
    <scope>NUCLEOTIDE SEQUENCE [LARGE SCALE GENOMIC DNA]</scope>
    <source>
        <strain evidence="5">KCTC 52127</strain>
    </source>
</reference>
<dbReference type="InterPro" id="IPR052173">
    <property type="entry name" value="Beta-lactam_resp_regulator"/>
</dbReference>
<feature type="region of interest" description="Disordered" evidence="1">
    <location>
        <begin position="699"/>
        <end position="720"/>
    </location>
</feature>
<feature type="transmembrane region" description="Helical" evidence="2">
    <location>
        <begin position="265"/>
        <end position="284"/>
    </location>
</feature>
<dbReference type="RefSeq" id="WP_379667532.1">
    <property type="nucleotide sequence ID" value="NZ_JBHULH010000012.1"/>
</dbReference>
<protein>
    <submittedName>
        <fullName evidence="4">M56 family metallopeptidase</fullName>
    </submittedName>
</protein>
<sequence>MISYLIKSGLCLAILLAFYHLVLEREKMHQFNRFYLLGSVLFSFIVPFFIIYVEAAPEMVADYTEIAIPKSHEFLLPAEVPVDNSINFTQYFVMFYLFVSSILLIRFLKSFVDIILKIKTNQTVHYKSAKVVLVEDAILPHTFWNYIFINKEEFFAKKIETELFTHELTHVTQKHTLDVLIIEFLQIVLWFNPFFYPLKKAIQLNHEFLADDKVIASHQDITRYQYLLLDKAAWKNKYYLASNLNYSLTKKRLLMMKTPNSRATIFMKKLAILPLLTGLVFLFADRVEAQSKKKKPQVIEVKEQKRKATKAQMDEYKALLERSVKDKVFNLKELRKMRLLYSMMSKAQKKTVKNVNELVPPPPPRELTKKQISSKKYEELKDKKKYAVWIDSKPVDNSVLNKYKHTDFKSYSGSYVYNNARSKKFPQEHQYSLYTEEYVEKYNKKVRAQKNKPPKPVKIEVVKKGEKSKIPPPPPPRKQKEPKESKAPKVAKRLKELKESKEVAETREIIEETEVPVELVEIREVPEGVEEVEEVIEDEPALRETVIEANEIREEIVEEPEVIEVVETPVAIQETIKFHKGWYITIDGQRYYYTFDRVERVARYYKNGKFVDLDIVKEYKKKHKLYKRLQKEGKHFVHKSKQDKKRIKQEFSDLGGMYFRMSRDQKRRVSRPKNPITPYLRLITEQGKVYYKLRSELTDEDRKNIPPPPPEIMGDKMSDAEKAKARKAYKQWSKRLKLIEKEG</sequence>
<name>A0ABW5LXN3_9FLAO</name>
<keyword evidence="2" id="KW-1133">Transmembrane helix</keyword>
<evidence type="ECO:0000313" key="5">
    <source>
        <dbReference type="Proteomes" id="UP001597508"/>
    </source>
</evidence>
<feature type="region of interest" description="Disordered" evidence="1">
    <location>
        <begin position="445"/>
        <end position="492"/>
    </location>
</feature>
<feature type="compositionally biased region" description="Basic residues" evidence="1">
    <location>
        <begin position="445"/>
        <end position="455"/>
    </location>
</feature>
<gene>
    <name evidence="4" type="ORF">ACFSRZ_15730</name>
</gene>
<evidence type="ECO:0000313" key="4">
    <source>
        <dbReference type="EMBL" id="MFD2568826.1"/>
    </source>
</evidence>
<feature type="transmembrane region" description="Helical" evidence="2">
    <location>
        <begin position="34"/>
        <end position="53"/>
    </location>
</feature>
<organism evidence="4 5">
    <name type="scientific">Pseudotenacibaculum haliotis</name>
    <dbReference type="NCBI Taxonomy" id="1862138"/>
    <lineage>
        <taxon>Bacteria</taxon>
        <taxon>Pseudomonadati</taxon>
        <taxon>Bacteroidota</taxon>
        <taxon>Flavobacteriia</taxon>
        <taxon>Flavobacteriales</taxon>
        <taxon>Flavobacteriaceae</taxon>
        <taxon>Pseudotenacibaculum</taxon>
    </lineage>
</organism>
<dbReference type="CDD" id="cd07341">
    <property type="entry name" value="M56_BlaR1_MecR1_like"/>
    <property type="match status" value="1"/>
</dbReference>
<keyword evidence="2" id="KW-0472">Membrane</keyword>
<feature type="compositionally biased region" description="Basic and acidic residues" evidence="1">
    <location>
        <begin position="457"/>
        <end position="469"/>
    </location>
</feature>
<dbReference type="Pfam" id="PF05569">
    <property type="entry name" value="Peptidase_M56"/>
    <property type="match status" value="1"/>
</dbReference>
<feature type="domain" description="Peptidase M56" evidence="3">
    <location>
        <begin position="142"/>
        <end position="254"/>
    </location>
</feature>
<comment type="caution">
    <text evidence="4">The sequence shown here is derived from an EMBL/GenBank/DDBJ whole genome shotgun (WGS) entry which is preliminary data.</text>
</comment>
<feature type="compositionally biased region" description="Basic and acidic residues" evidence="1">
    <location>
        <begin position="478"/>
        <end position="492"/>
    </location>
</feature>
<dbReference type="Proteomes" id="UP001597508">
    <property type="component" value="Unassembled WGS sequence"/>
</dbReference>
<feature type="transmembrane region" description="Helical" evidence="2">
    <location>
        <begin position="88"/>
        <end position="108"/>
    </location>
</feature>
<dbReference type="InterPro" id="IPR008756">
    <property type="entry name" value="Peptidase_M56"/>
</dbReference>
<dbReference type="PANTHER" id="PTHR34978">
    <property type="entry name" value="POSSIBLE SENSOR-TRANSDUCER PROTEIN BLAR"/>
    <property type="match status" value="1"/>
</dbReference>
<proteinExistence type="predicted"/>
<accession>A0ABW5LXN3</accession>
<keyword evidence="5" id="KW-1185">Reference proteome</keyword>
<evidence type="ECO:0000259" key="3">
    <source>
        <dbReference type="Pfam" id="PF05569"/>
    </source>
</evidence>
<dbReference type="PANTHER" id="PTHR34978:SF3">
    <property type="entry name" value="SLR0241 PROTEIN"/>
    <property type="match status" value="1"/>
</dbReference>
<evidence type="ECO:0000256" key="2">
    <source>
        <dbReference type="SAM" id="Phobius"/>
    </source>
</evidence>
<feature type="transmembrane region" description="Helical" evidence="2">
    <location>
        <begin position="6"/>
        <end position="22"/>
    </location>
</feature>